<comment type="function">
    <text evidence="1 11">Accessory subunit of the mitochondrial membrane respiratory chain NADH dehydrogenase (Complex I), that is believed not to be involved in catalysis. Complex I functions in the transfer of electrons from NADH to the respiratory chain. The immediate electron acceptor for the enzyme is believed to be ubiquinone.</text>
</comment>
<keyword evidence="9 11" id="KW-0496">Mitochondrion</keyword>
<evidence type="ECO:0000256" key="11">
    <source>
        <dbReference type="RuleBase" id="RU367010"/>
    </source>
</evidence>
<keyword evidence="14" id="KW-1185">Reference proteome</keyword>
<evidence type="ECO:0000256" key="2">
    <source>
        <dbReference type="ARBA" id="ARBA00005882"/>
    </source>
</evidence>
<dbReference type="EMBL" id="WVUK01000056">
    <property type="protein sequence ID" value="KAF7492155.1"/>
    <property type="molecule type" value="Genomic_DNA"/>
</dbReference>
<evidence type="ECO:0000313" key="12">
    <source>
        <dbReference type="EMBL" id="KAF7492155.1"/>
    </source>
</evidence>
<evidence type="ECO:0000256" key="7">
    <source>
        <dbReference type="ARBA" id="ARBA00022946"/>
    </source>
</evidence>
<accession>A0A834R984</accession>
<keyword evidence="4 11" id="KW-0813">Transport</keyword>
<evidence type="ECO:0000256" key="8">
    <source>
        <dbReference type="ARBA" id="ARBA00022982"/>
    </source>
</evidence>
<dbReference type="PANTHER" id="PTHR12219">
    <property type="entry name" value="NADH-UBIQUINONE OXIDOREDUCTASE"/>
    <property type="match status" value="1"/>
</dbReference>
<evidence type="ECO:0000256" key="6">
    <source>
        <dbReference type="ARBA" id="ARBA00022792"/>
    </source>
</evidence>
<reference evidence="13" key="3">
    <citation type="submission" date="2022-06" db="UniProtKB">
        <authorList>
            <consortium name="EnsemblMetazoa"/>
        </authorList>
    </citation>
    <scope>IDENTIFICATION</scope>
</reference>
<dbReference type="Proteomes" id="UP000070412">
    <property type="component" value="Unassembled WGS sequence"/>
</dbReference>
<dbReference type="InterPro" id="IPR038532">
    <property type="entry name" value="NDUFS4-like_sf"/>
</dbReference>
<keyword evidence="5 11" id="KW-0679">Respiratory chain</keyword>
<dbReference type="Gene3D" id="3.30.160.190">
    <property type="entry name" value="atu1810 like domain"/>
    <property type="match status" value="1"/>
</dbReference>
<comment type="subcellular location">
    <subcellularLocation>
        <location evidence="11">Mitochondrion inner membrane</location>
        <topology evidence="11">Peripheral membrane protein</topology>
        <orientation evidence="11">Matrix side</orientation>
    </subcellularLocation>
</comment>
<gene>
    <name evidence="12" type="ORF">SSS_7108</name>
</gene>
<keyword evidence="12" id="KW-0830">Ubiquinone</keyword>
<keyword evidence="7 11" id="KW-0809">Transit peptide</keyword>
<evidence type="ECO:0000256" key="5">
    <source>
        <dbReference type="ARBA" id="ARBA00022660"/>
    </source>
</evidence>
<evidence type="ECO:0000256" key="4">
    <source>
        <dbReference type="ARBA" id="ARBA00022448"/>
    </source>
</evidence>
<dbReference type="GO" id="GO:0005743">
    <property type="term" value="C:mitochondrial inner membrane"/>
    <property type="evidence" value="ECO:0007669"/>
    <property type="project" value="UniProtKB-SubCell"/>
</dbReference>
<protein>
    <recommendedName>
        <fullName evidence="3 11">NADH dehydrogenase [ubiquinone] iron-sulfur protein 4, mitochondrial</fullName>
    </recommendedName>
</protein>
<organism evidence="12">
    <name type="scientific">Sarcoptes scabiei</name>
    <name type="common">Itch mite</name>
    <name type="synonym">Acarus scabiei</name>
    <dbReference type="NCBI Taxonomy" id="52283"/>
    <lineage>
        <taxon>Eukaryota</taxon>
        <taxon>Metazoa</taxon>
        <taxon>Ecdysozoa</taxon>
        <taxon>Arthropoda</taxon>
        <taxon>Chelicerata</taxon>
        <taxon>Arachnida</taxon>
        <taxon>Acari</taxon>
        <taxon>Acariformes</taxon>
        <taxon>Sarcoptiformes</taxon>
        <taxon>Astigmata</taxon>
        <taxon>Psoroptidia</taxon>
        <taxon>Sarcoptoidea</taxon>
        <taxon>Sarcoptidae</taxon>
        <taxon>Sarcoptinae</taxon>
        <taxon>Sarcoptes</taxon>
    </lineage>
</organism>
<keyword evidence="6 11" id="KW-0999">Mitochondrion inner membrane</keyword>
<evidence type="ECO:0000256" key="9">
    <source>
        <dbReference type="ARBA" id="ARBA00023128"/>
    </source>
</evidence>
<dbReference type="AlphaFoldDB" id="A0A834R984"/>
<evidence type="ECO:0000313" key="14">
    <source>
        <dbReference type="Proteomes" id="UP000070412"/>
    </source>
</evidence>
<dbReference type="PANTHER" id="PTHR12219:SF8">
    <property type="entry name" value="NADH DEHYDROGENASE [UBIQUINONE] IRON-SULFUR PROTEIN 4, MITOCHONDRIAL"/>
    <property type="match status" value="1"/>
</dbReference>
<reference evidence="14" key="1">
    <citation type="journal article" date="2020" name="PLoS Negl. Trop. Dis.">
        <title>High-quality nuclear genome for Sarcoptes scabiei-A critical resource for a neglected parasite.</title>
        <authorList>
            <person name="Korhonen P.K."/>
            <person name="Gasser R.B."/>
            <person name="Ma G."/>
            <person name="Wang T."/>
            <person name="Stroehlein A.J."/>
            <person name="Young N.D."/>
            <person name="Ang C.S."/>
            <person name="Fernando D.D."/>
            <person name="Lu H.C."/>
            <person name="Taylor S."/>
            <person name="Reynolds S.L."/>
            <person name="Mofiz E."/>
            <person name="Najaraj S.H."/>
            <person name="Gowda H."/>
            <person name="Madugundu A."/>
            <person name="Renuse S."/>
            <person name="Holt D."/>
            <person name="Pandey A."/>
            <person name="Papenfuss A.T."/>
            <person name="Fischer K."/>
        </authorList>
    </citation>
    <scope>NUCLEOTIDE SEQUENCE [LARGE SCALE GENOMIC DNA]</scope>
</reference>
<reference evidence="12" key="2">
    <citation type="submission" date="2020-01" db="EMBL/GenBank/DDBJ databases">
        <authorList>
            <person name="Korhonen P.K.K."/>
            <person name="Guangxu M.G."/>
            <person name="Wang T.W."/>
            <person name="Stroehlein A.J.S."/>
            <person name="Young N.D."/>
            <person name="Ang C.-S.A."/>
            <person name="Fernando D.W.F."/>
            <person name="Lu H.L."/>
            <person name="Taylor S.T."/>
            <person name="Ehtesham M.E.M."/>
            <person name="Najaraj S.H.N."/>
            <person name="Harsha G.H.G."/>
            <person name="Madugundu A.M."/>
            <person name="Renuse S.R."/>
            <person name="Holt D.H."/>
            <person name="Pandey A.P."/>
            <person name="Papenfuss A.P."/>
            <person name="Gasser R.B.G."/>
            <person name="Fischer K.F."/>
        </authorList>
    </citation>
    <scope>NUCLEOTIDE SEQUENCE</scope>
    <source>
        <strain evidence="12">SSS_KF_BRIS2020</strain>
    </source>
</reference>
<name>A0A834R984_SARSC</name>
<dbReference type="InterPro" id="IPR006885">
    <property type="entry name" value="NADH_UbQ_FeS_4_mit-like"/>
</dbReference>
<evidence type="ECO:0000256" key="10">
    <source>
        <dbReference type="ARBA" id="ARBA00023136"/>
    </source>
</evidence>
<sequence length="187" mass="21880">MSKMLLKQTFNFAFKTPSNYLKPLAIGSFRYKSQFYLDGEKEDNAVVLADHEKNNLLERLKTIKIDVKNPNVMTKVSGIPDEHVENRRVRIYKPAKNAMQSGTFDTKLWRLDFENRARWENPLMGWTSTGDPHSNLNITFATKEDAMAYCERNGFAYEVDETHERRKLKQSYADNFSWNKRTRVGSK</sequence>
<dbReference type="Pfam" id="PF04800">
    <property type="entry name" value="NDUS4"/>
    <property type="match status" value="1"/>
</dbReference>
<comment type="similarity">
    <text evidence="2 11">Belongs to the complex I NDUFS4 subunit family.</text>
</comment>
<keyword evidence="10 11" id="KW-0472">Membrane</keyword>
<proteinExistence type="inferred from homology"/>
<dbReference type="OrthoDB" id="3089at2759"/>
<dbReference type="EnsemblMetazoa" id="SSS_7108s_mrna">
    <property type="protein sequence ID" value="KAF7492155.1"/>
    <property type="gene ID" value="SSS_7108"/>
</dbReference>
<evidence type="ECO:0000313" key="13">
    <source>
        <dbReference type="EnsemblMetazoa" id="KAF7492155.1"/>
    </source>
</evidence>
<keyword evidence="8 11" id="KW-0249">Electron transport</keyword>
<dbReference type="FunFam" id="3.30.160.190:FF:000001">
    <property type="entry name" value="NADH-ubiquinone oxidoreductase 21 kDa subunit mitochondrial"/>
    <property type="match status" value="1"/>
</dbReference>
<evidence type="ECO:0000256" key="1">
    <source>
        <dbReference type="ARBA" id="ARBA00003195"/>
    </source>
</evidence>
<dbReference type="GO" id="GO:0022900">
    <property type="term" value="P:electron transport chain"/>
    <property type="evidence" value="ECO:0007669"/>
    <property type="project" value="InterPro"/>
</dbReference>
<evidence type="ECO:0000256" key="3">
    <source>
        <dbReference type="ARBA" id="ARBA00015796"/>
    </source>
</evidence>